<dbReference type="Proteomes" id="UP000664628">
    <property type="component" value="Unassembled WGS sequence"/>
</dbReference>
<feature type="domain" description="DUF4365" evidence="1">
    <location>
        <begin position="17"/>
        <end position="150"/>
    </location>
</feature>
<keyword evidence="3" id="KW-1185">Reference proteome</keyword>
<dbReference type="EMBL" id="JAFMYW010000004">
    <property type="protein sequence ID" value="MBO0949767.1"/>
    <property type="molecule type" value="Genomic_DNA"/>
</dbReference>
<reference evidence="2 3" key="1">
    <citation type="submission" date="2021-03" db="EMBL/GenBank/DDBJ databases">
        <title>Fibrella sp. HMF5405 genome sequencing and assembly.</title>
        <authorList>
            <person name="Kang H."/>
            <person name="Kim H."/>
            <person name="Bae S."/>
            <person name="Joh K."/>
        </authorList>
    </citation>
    <scope>NUCLEOTIDE SEQUENCE [LARGE SCALE GENOMIC DNA]</scope>
    <source>
        <strain evidence="2 3">HMF5405</strain>
    </source>
</reference>
<dbReference type="RefSeq" id="WP_207329732.1">
    <property type="nucleotide sequence ID" value="NZ_JAFMYW010000004.1"/>
</dbReference>
<dbReference type="InterPro" id="IPR025375">
    <property type="entry name" value="DUF4365"/>
</dbReference>
<organism evidence="2 3">
    <name type="scientific">Fibrella forsythiae</name>
    <dbReference type="NCBI Taxonomy" id="2817061"/>
    <lineage>
        <taxon>Bacteria</taxon>
        <taxon>Pseudomonadati</taxon>
        <taxon>Bacteroidota</taxon>
        <taxon>Cytophagia</taxon>
        <taxon>Cytophagales</taxon>
        <taxon>Spirosomataceae</taxon>
        <taxon>Fibrella</taxon>
    </lineage>
</organism>
<dbReference type="Pfam" id="PF14280">
    <property type="entry name" value="DUF4365"/>
    <property type="match status" value="1"/>
</dbReference>
<name>A0ABS3JIE1_9BACT</name>
<proteinExistence type="predicted"/>
<protein>
    <submittedName>
        <fullName evidence="2">DUF4365 domain-containing protein</fullName>
    </submittedName>
</protein>
<accession>A0ABS3JIE1</accession>
<evidence type="ECO:0000313" key="3">
    <source>
        <dbReference type="Proteomes" id="UP000664628"/>
    </source>
</evidence>
<sequence length="169" mass="19721">MPNRKTRTREHIIADISENHFERFALLKGFSTESTASDYGYDIIMSTYDKNGEIENGFILVQLKATDSINLINNQTAISFPVDKRDLTLWLKEFYPVILVVYDAQNKKGYWLYVQAYFNSIKNFTLLNIGKTYNVNIPVSNKIKNSTMDKFKKFKEKLYNQVKNVIHSI</sequence>
<comment type="caution">
    <text evidence="2">The sequence shown here is derived from an EMBL/GenBank/DDBJ whole genome shotgun (WGS) entry which is preliminary data.</text>
</comment>
<evidence type="ECO:0000313" key="2">
    <source>
        <dbReference type="EMBL" id="MBO0949767.1"/>
    </source>
</evidence>
<gene>
    <name evidence="2" type="ORF">J2I46_14315</name>
</gene>
<evidence type="ECO:0000259" key="1">
    <source>
        <dbReference type="Pfam" id="PF14280"/>
    </source>
</evidence>